<accession>A0A0M3IH56</accession>
<feature type="domain" description="UBC core" evidence="4">
    <location>
        <begin position="128"/>
        <end position="288"/>
    </location>
</feature>
<dbReference type="Proteomes" id="UP000036681">
    <property type="component" value="Unplaced"/>
</dbReference>
<feature type="region of interest" description="Disordered" evidence="3">
    <location>
        <begin position="41"/>
        <end position="97"/>
    </location>
</feature>
<sequence length="417" mass="47275">MECVIEKWYDASVEFTELIRGRLKEHFAQLLGRLKKVHDESVNNRLSAESSSEKMETDNTTKNEENDPQKPTQVAGEEESEQGAESQTPAVAAEDRDHQNRRFPAVEFDSEAPVSHAFHSKATCGTRSFMRAVRSELQLLSKHLPDGIYAKAFENRLDLLSSVIVGPKGTPFEDVPFFFDVHLPSTYPAEPPLVHYWAFSQEQLNPNLYQGGKVCVSLLGTWNGKGSEQWTSESNLLQVLLSIQGLILVPEPYFNEAGYESRKNVAVAVERSRRYNEMALVNSLDYFYRIMRNPPKGFEKLIKEHCHRVLPISRRYNEMALVNSLDYFYRIMRNPPKGFEKLIKEHCHRVLPMIKERISAWESGSAEPDFPLCPISEGCKLSLRKTAVILGTMQEESAQNSNEGGHTVDTETASSST</sequence>
<proteinExistence type="predicted"/>
<dbReference type="PANTHER" id="PTHR46116:SF15">
    <property type="entry name" value="(E3-INDEPENDENT) E2 UBIQUITIN-CONJUGATING ENZYME"/>
    <property type="match status" value="1"/>
</dbReference>
<dbReference type="Pfam" id="PF00179">
    <property type="entry name" value="UQ_con"/>
    <property type="match status" value="1"/>
</dbReference>
<dbReference type="InterPro" id="IPR000608">
    <property type="entry name" value="UBC"/>
</dbReference>
<organism evidence="5 6">
    <name type="scientific">Ascaris lumbricoides</name>
    <name type="common">Giant roundworm</name>
    <dbReference type="NCBI Taxonomy" id="6252"/>
    <lineage>
        <taxon>Eukaryota</taxon>
        <taxon>Metazoa</taxon>
        <taxon>Ecdysozoa</taxon>
        <taxon>Nematoda</taxon>
        <taxon>Chromadorea</taxon>
        <taxon>Rhabditida</taxon>
        <taxon>Spirurina</taxon>
        <taxon>Ascaridomorpha</taxon>
        <taxon>Ascaridoidea</taxon>
        <taxon>Ascarididae</taxon>
        <taxon>Ascaris</taxon>
    </lineage>
</organism>
<dbReference type="GO" id="GO:0061631">
    <property type="term" value="F:ubiquitin conjugating enzyme activity"/>
    <property type="evidence" value="ECO:0007669"/>
    <property type="project" value="TreeGrafter"/>
</dbReference>
<keyword evidence="5" id="KW-1185">Reference proteome</keyword>
<name>A0A0M3IH56_ASCLU</name>
<feature type="region of interest" description="Disordered" evidence="3">
    <location>
        <begin position="395"/>
        <end position="417"/>
    </location>
</feature>
<keyword evidence="2" id="KW-0833">Ubl conjugation pathway</keyword>
<dbReference type="SUPFAM" id="SSF54495">
    <property type="entry name" value="UBC-like"/>
    <property type="match status" value="1"/>
</dbReference>
<evidence type="ECO:0000256" key="2">
    <source>
        <dbReference type="ARBA" id="ARBA00022786"/>
    </source>
</evidence>
<evidence type="ECO:0000313" key="5">
    <source>
        <dbReference type="Proteomes" id="UP000036681"/>
    </source>
</evidence>
<dbReference type="AlphaFoldDB" id="A0A0M3IH56"/>
<dbReference type="SMART" id="SM00212">
    <property type="entry name" value="UBCc"/>
    <property type="match status" value="1"/>
</dbReference>
<evidence type="ECO:0000259" key="4">
    <source>
        <dbReference type="PROSITE" id="PS50127"/>
    </source>
</evidence>
<dbReference type="CDD" id="cd23837">
    <property type="entry name" value="UBCc_UBE2O"/>
    <property type="match status" value="1"/>
</dbReference>
<dbReference type="WBParaSite" id="ALUE_0001770501-mRNA-1">
    <property type="protein sequence ID" value="ALUE_0001770501-mRNA-1"/>
    <property type="gene ID" value="ALUE_0001770501"/>
</dbReference>
<keyword evidence="1" id="KW-0808">Transferase</keyword>
<feature type="compositionally biased region" description="Basic and acidic residues" evidence="3">
    <location>
        <begin position="51"/>
        <end position="68"/>
    </location>
</feature>
<dbReference type="PROSITE" id="PS50127">
    <property type="entry name" value="UBC_2"/>
    <property type="match status" value="1"/>
</dbReference>
<evidence type="ECO:0000313" key="6">
    <source>
        <dbReference type="WBParaSite" id="ALUE_0001770501-mRNA-1"/>
    </source>
</evidence>
<evidence type="ECO:0000256" key="3">
    <source>
        <dbReference type="SAM" id="MobiDB-lite"/>
    </source>
</evidence>
<dbReference type="Gene3D" id="3.10.110.10">
    <property type="entry name" value="Ubiquitin Conjugating Enzyme"/>
    <property type="match status" value="1"/>
</dbReference>
<dbReference type="PANTHER" id="PTHR46116">
    <property type="entry name" value="(E3-INDEPENDENT) E2 UBIQUITIN-CONJUGATING ENZYME"/>
    <property type="match status" value="1"/>
</dbReference>
<dbReference type="InterPro" id="IPR016135">
    <property type="entry name" value="UBQ-conjugating_enzyme/RWD"/>
</dbReference>
<reference evidence="6" key="1">
    <citation type="submission" date="2017-02" db="UniProtKB">
        <authorList>
            <consortium name="WormBaseParasite"/>
        </authorList>
    </citation>
    <scope>IDENTIFICATION</scope>
</reference>
<protein>
    <submittedName>
        <fullName evidence="6">UBC core domain-containing protein</fullName>
    </submittedName>
</protein>
<evidence type="ECO:0000256" key="1">
    <source>
        <dbReference type="ARBA" id="ARBA00022679"/>
    </source>
</evidence>